<dbReference type="GO" id="GO:0015108">
    <property type="term" value="F:chloride transmembrane transporter activity"/>
    <property type="evidence" value="ECO:0007669"/>
    <property type="project" value="TreeGrafter"/>
</dbReference>
<evidence type="ECO:0000256" key="3">
    <source>
        <dbReference type="ARBA" id="ARBA00023065"/>
    </source>
</evidence>
<sequence length="183" mass="21475">MERRERVSRVVAVLRATNHHGFPVVDRIEESPLSSLPDYGHLKGVILRSQLITLLEKRVFYSEMDGLEGVDRVEKIKLSDFFDEDVQQDKSVDSLRLTASDEQCWMDLEPFIHPHPHRVPLNASLPFIFQLFRGLGLRYLTVVNDDNKLRGIITRKDVARFRERRSNRKYQVRELYIAEDRAN</sequence>
<feature type="domain" description="CBS" evidence="7">
    <location>
        <begin position="112"/>
        <end position="169"/>
    </location>
</feature>
<dbReference type="InterPro" id="IPR046342">
    <property type="entry name" value="CBS_dom_sf"/>
</dbReference>
<dbReference type="AlphaFoldDB" id="A0A2G9UE63"/>
<accession>A0A2G9UE63</accession>
<dbReference type="PANTHER" id="PTHR11689">
    <property type="entry name" value="CHLORIDE CHANNEL PROTEIN CLC FAMILY MEMBER"/>
    <property type="match status" value="1"/>
</dbReference>
<dbReference type="PANTHER" id="PTHR11689:SF136">
    <property type="entry name" value="H(+)_CL(-) EXCHANGE TRANSPORTER 7"/>
    <property type="match status" value="1"/>
</dbReference>
<protein>
    <submittedName>
        <fullName evidence="8">CBS domain protein</fullName>
    </submittedName>
</protein>
<dbReference type="Gene3D" id="3.10.580.10">
    <property type="entry name" value="CBS-domain"/>
    <property type="match status" value="1"/>
</dbReference>
<keyword evidence="4 6" id="KW-0129">CBS domain</keyword>
<dbReference type="SUPFAM" id="SSF54631">
    <property type="entry name" value="CBS-domain pair"/>
    <property type="match status" value="1"/>
</dbReference>
<keyword evidence="5" id="KW-0868">Chloride</keyword>
<evidence type="ECO:0000259" key="7">
    <source>
        <dbReference type="PROSITE" id="PS51371"/>
    </source>
</evidence>
<evidence type="ECO:0000313" key="9">
    <source>
        <dbReference type="Proteomes" id="UP000230423"/>
    </source>
</evidence>
<reference evidence="8 9" key="1">
    <citation type="submission" date="2015-09" db="EMBL/GenBank/DDBJ databases">
        <title>Draft genome of the parasitic nematode Teladorsagia circumcincta isolate WARC Sus (inbred).</title>
        <authorList>
            <person name="Mitreva M."/>
        </authorList>
    </citation>
    <scope>NUCLEOTIDE SEQUENCE [LARGE SCALE GENOMIC DNA]</scope>
    <source>
        <strain evidence="8 9">S</strain>
    </source>
</reference>
<proteinExistence type="predicted"/>
<dbReference type="SMART" id="SM00116">
    <property type="entry name" value="CBS"/>
    <property type="match status" value="2"/>
</dbReference>
<evidence type="ECO:0000256" key="1">
    <source>
        <dbReference type="ARBA" id="ARBA00022448"/>
    </source>
</evidence>
<keyword evidence="9" id="KW-1185">Reference proteome</keyword>
<keyword evidence="2" id="KW-0677">Repeat</keyword>
<evidence type="ECO:0000256" key="6">
    <source>
        <dbReference type="PROSITE-ProRule" id="PRU00703"/>
    </source>
</evidence>
<organism evidence="8 9">
    <name type="scientific">Teladorsagia circumcincta</name>
    <name type="common">Brown stomach worm</name>
    <name type="synonym">Ostertagia circumcincta</name>
    <dbReference type="NCBI Taxonomy" id="45464"/>
    <lineage>
        <taxon>Eukaryota</taxon>
        <taxon>Metazoa</taxon>
        <taxon>Ecdysozoa</taxon>
        <taxon>Nematoda</taxon>
        <taxon>Chromadorea</taxon>
        <taxon>Rhabditida</taxon>
        <taxon>Rhabditina</taxon>
        <taxon>Rhabditomorpha</taxon>
        <taxon>Strongyloidea</taxon>
        <taxon>Trichostrongylidae</taxon>
        <taxon>Teladorsagia</taxon>
    </lineage>
</organism>
<dbReference type="PROSITE" id="PS51371">
    <property type="entry name" value="CBS"/>
    <property type="match status" value="1"/>
</dbReference>
<evidence type="ECO:0000256" key="5">
    <source>
        <dbReference type="ARBA" id="ARBA00023214"/>
    </source>
</evidence>
<name>A0A2G9UE63_TELCI</name>
<dbReference type="EMBL" id="KZ347074">
    <property type="protein sequence ID" value="PIO68501.1"/>
    <property type="molecule type" value="Genomic_DNA"/>
</dbReference>
<dbReference type="CDD" id="cd04591">
    <property type="entry name" value="CBS_pair_voltage-gated_CLC_euk_bac"/>
    <property type="match status" value="1"/>
</dbReference>
<dbReference type="Pfam" id="PF00571">
    <property type="entry name" value="CBS"/>
    <property type="match status" value="1"/>
</dbReference>
<dbReference type="InterPro" id="IPR000644">
    <property type="entry name" value="CBS_dom"/>
</dbReference>
<evidence type="ECO:0000256" key="4">
    <source>
        <dbReference type="ARBA" id="ARBA00023122"/>
    </source>
</evidence>
<dbReference type="OrthoDB" id="428525at2759"/>
<dbReference type="InterPro" id="IPR051280">
    <property type="entry name" value="Cl-channel/antiporter"/>
</dbReference>
<evidence type="ECO:0000256" key="2">
    <source>
        <dbReference type="ARBA" id="ARBA00022737"/>
    </source>
</evidence>
<dbReference type="GO" id="GO:0005765">
    <property type="term" value="C:lysosomal membrane"/>
    <property type="evidence" value="ECO:0007669"/>
    <property type="project" value="TreeGrafter"/>
</dbReference>
<keyword evidence="1" id="KW-0813">Transport</keyword>
<evidence type="ECO:0000313" key="8">
    <source>
        <dbReference type="EMBL" id="PIO68501.1"/>
    </source>
</evidence>
<keyword evidence="3" id="KW-0406">Ion transport</keyword>
<gene>
    <name evidence="8" type="ORF">TELCIR_09713</name>
</gene>
<dbReference type="Proteomes" id="UP000230423">
    <property type="component" value="Unassembled WGS sequence"/>
</dbReference>